<keyword evidence="2" id="KW-0677">Repeat</keyword>
<dbReference type="PROSITE" id="PS50297">
    <property type="entry name" value="ANK_REP_REGION"/>
    <property type="match status" value="2"/>
</dbReference>
<dbReference type="AlphaFoldDB" id="A0AAD1QXN7"/>
<organism evidence="6 7">
    <name type="scientific">Pelobates cultripes</name>
    <name type="common">Western spadefoot toad</name>
    <dbReference type="NCBI Taxonomy" id="61616"/>
    <lineage>
        <taxon>Eukaryota</taxon>
        <taxon>Metazoa</taxon>
        <taxon>Chordata</taxon>
        <taxon>Craniata</taxon>
        <taxon>Vertebrata</taxon>
        <taxon>Euteleostomi</taxon>
        <taxon>Amphibia</taxon>
        <taxon>Batrachia</taxon>
        <taxon>Anura</taxon>
        <taxon>Pelobatoidea</taxon>
        <taxon>Pelobatidae</taxon>
        <taxon>Pelobates</taxon>
    </lineage>
</organism>
<dbReference type="SUPFAM" id="SSF48403">
    <property type="entry name" value="Ankyrin repeat"/>
    <property type="match status" value="1"/>
</dbReference>
<proteinExistence type="inferred from homology"/>
<dbReference type="InterPro" id="IPR036770">
    <property type="entry name" value="Ankyrin_rpt-contain_sf"/>
</dbReference>
<evidence type="ECO:0000256" key="3">
    <source>
        <dbReference type="ARBA" id="ARBA00023043"/>
    </source>
</evidence>
<comment type="similarity">
    <text evidence="1">Belongs to the ankyrin SOCS box (ASB) family.</text>
</comment>
<evidence type="ECO:0000256" key="5">
    <source>
        <dbReference type="SAM" id="MobiDB-lite"/>
    </source>
</evidence>
<dbReference type="PANTHER" id="PTHR24136:SF17">
    <property type="entry name" value="ANKYRIN REPEAT AND SOCS BOX PROTEIN 9"/>
    <property type="match status" value="1"/>
</dbReference>
<dbReference type="InterPro" id="IPR002110">
    <property type="entry name" value="Ankyrin_rpt"/>
</dbReference>
<dbReference type="InterPro" id="IPR051573">
    <property type="entry name" value="Ankyrin-SOCS_box_domain"/>
</dbReference>
<dbReference type="SMART" id="SM00248">
    <property type="entry name" value="ANK"/>
    <property type="match status" value="6"/>
</dbReference>
<sequence length="258" mass="27820">MDAEQVNIRSRESQNTRRHFPDMCMSNPLMGDFASDWSLLHDASIHGRLVSLNKLINQGFSVNQITADHVSPLHEACLGGHPACVKLLLKHGAEVNIPNVDWKTPVFNACVSGNVACVNLLLKHGASPNGICDVASPIHEAARRGYSDCVESLSLAGASVQQSISHLGSPLYMACENQKVDTAKKLLELGASANVGKDLDTPLHMAARTSNADLVNLLIDFGGDTQLKNAEGKRPSELVQPNCPVNLVFNKREGRTEP</sequence>
<feature type="repeat" description="ANK" evidence="4">
    <location>
        <begin position="198"/>
        <end position="230"/>
    </location>
</feature>
<evidence type="ECO:0000256" key="4">
    <source>
        <dbReference type="PROSITE-ProRule" id="PRU00023"/>
    </source>
</evidence>
<dbReference type="GO" id="GO:0016567">
    <property type="term" value="P:protein ubiquitination"/>
    <property type="evidence" value="ECO:0007669"/>
    <property type="project" value="TreeGrafter"/>
</dbReference>
<evidence type="ECO:0000256" key="1">
    <source>
        <dbReference type="ARBA" id="ARBA00005949"/>
    </source>
</evidence>
<dbReference type="Pfam" id="PF12796">
    <property type="entry name" value="Ank_2"/>
    <property type="match status" value="2"/>
</dbReference>
<evidence type="ECO:0000313" key="6">
    <source>
        <dbReference type="EMBL" id="CAH2219622.1"/>
    </source>
</evidence>
<protein>
    <submittedName>
        <fullName evidence="6">Ankyrin repeat and SOCS box 9 isoform X1</fullName>
    </submittedName>
</protein>
<accession>A0AAD1QXN7</accession>
<dbReference type="FunFam" id="1.25.40.20:FF:000016">
    <property type="entry name" value="Ankyrin repeat and SOCS box containing 5"/>
    <property type="match status" value="1"/>
</dbReference>
<feature type="region of interest" description="Disordered" evidence="5">
    <location>
        <begin position="1"/>
        <end position="20"/>
    </location>
</feature>
<dbReference type="Proteomes" id="UP001295444">
    <property type="component" value="Chromosome 01"/>
</dbReference>
<dbReference type="PROSITE" id="PS50088">
    <property type="entry name" value="ANK_REPEAT"/>
    <property type="match status" value="3"/>
</dbReference>
<reference evidence="6" key="1">
    <citation type="submission" date="2022-03" db="EMBL/GenBank/DDBJ databases">
        <authorList>
            <person name="Alioto T."/>
            <person name="Alioto T."/>
            <person name="Gomez Garrido J."/>
        </authorList>
    </citation>
    <scope>NUCLEOTIDE SEQUENCE</scope>
</reference>
<evidence type="ECO:0000256" key="2">
    <source>
        <dbReference type="ARBA" id="ARBA00022737"/>
    </source>
</evidence>
<dbReference type="Gene3D" id="1.25.40.20">
    <property type="entry name" value="Ankyrin repeat-containing domain"/>
    <property type="match status" value="1"/>
</dbReference>
<keyword evidence="7" id="KW-1185">Reference proteome</keyword>
<feature type="repeat" description="ANK" evidence="4">
    <location>
        <begin position="166"/>
        <end position="198"/>
    </location>
</feature>
<feature type="repeat" description="ANK" evidence="4">
    <location>
        <begin position="68"/>
        <end position="100"/>
    </location>
</feature>
<name>A0AAD1QXN7_PELCU</name>
<gene>
    <name evidence="6" type="ORF">PECUL_23A017487</name>
</gene>
<feature type="compositionally biased region" description="Basic and acidic residues" evidence="5">
    <location>
        <begin position="9"/>
        <end position="20"/>
    </location>
</feature>
<keyword evidence="3 4" id="KW-0040">ANK repeat</keyword>
<dbReference type="GO" id="GO:0045732">
    <property type="term" value="P:positive regulation of protein catabolic process"/>
    <property type="evidence" value="ECO:0007669"/>
    <property type="project" value="TreeGrafter"/>
</dbReference>
<evidence type="ECO:0000313" key="7">
    <source>
        <dbReference type="Proteomes" id="UP001295444"/>
    </source>
</evidence>
<dbReference type="PANTHER" id="PTHR24136">
    <property type="entry name" value="SOWAH (DROSOPHILA) HOMOLOG"/>
    <property type="match status" value="1"/>
</dbReference>
<dbReference type="EMBL" id="OW240912">
    <property type="protein sequence ID" value="CAH2219622.1"/>
    <property type="molecule type" value="Genomic_DNA"/>
</dbReference>